<dbReference type="SUPFAM" id="SSF50998">
    <property type="entry name" value="Quinoprotein alcohol dehydrogenase-like"/>
    <property type="match status" value="1"/>
</dbReference>
<dbReference type="Gene3D" id="2.130.10.10">
    <property type="entry name" value="YVTN repeat-like/Quinoprotein amine dehydrogenase"/>
    <property type="match status" value="2"/>
</dbReference>
<dbReference type="SUPFAM" id="SSF50969">
    <property type="entry name" value="YVTN repeat-like/Quinoprotein amine dehydrogenase"/>
    <property type="match status" value="1"/>
</dbReference>
<gene>
    <name evidence="1" type="ORF">Drose_15595</name>
</gene>
<dbReference type="InterPro" id="IPR015943">
    <property type="entry name" value="WD40/YVTN_repeat-like_dom_sf"/>
</dbReference>
<dbReference type="InterPro" id="IPR011044">
    <property type="entry name" value="Quino_amine_DH_bsu"/>
</dbReference>
<dbReference type="InterPro" id="IPR001680">
    <property type="entry name" value="WD40_rpt"/>
</dbReference>
<sequence>MTTDERSVSPVVTEHSDLTGAAQGWLRLCGETLRERPDELAGLLDDAQPYAAAFRDGPSRWSDRPALADEAADVPDVSCAEAVLAIALALAEPARTTEVLGRALAHWQRANVLVDTGEAVVVPETTVRTAPEKLRSVLQRINDEQGGASSGCASLVALQLADRLPRAKRRVQMPVLFDRNVVGGSAVLTLEVLPGGPTGLYPHPAHMLFLVSDPGFADALGTAWKRSGLRTGGHCVVWSVQEQDEPCNDVVHDSLGAAFGAALDELRRRLPWWSWVRLRRLHPRRAITGGVADDGTLTPVRGYDGKLKAAAARRLRVIVPAGQRDDVEPLAERHEVGVDYADDLDAALRHARWLSPRQLLTVAAATAILIVGGAAGALVIRRLNDDQRHRSEIAAKASDLTAQATLKRQTDPRLAALLALASYRLNPTGAGTTDAMRDILASNQNVLRSWVASPTQVDALAVDVTRSKVYTAGDDDAIKAWHLDTGEPAGHVAGRTGTLVLNDRAPILAANDGDGVRLIDVGAAEPKLIGKLPDAKCAAQFQTIVAVHFVDAGATLLATWTDGSVSTWDVVTRTNRECWKVRAVASAAELGTPSSGRLVIGSAMTATNASTSEVEDDLLVLMNHNRVLSIKLRSKKVTVELAGDEVPAASRQIEASAEKLAVGTESGVLVWDRAKHRAVAFPAGGLGATVKAIDLRDNKLVVASAEGTAVIPGFADESGTTRIPAKPHGGAADVAELGRDNTIVAGGPGGRISVLRETAGSLTLPPAVPATAIAYTDDGSLLLSDWANGQSQGLFTVRTSDPPTYLSPAGSVYPHLEDYRFGKSLYINDAAASATHVAAAGQVRQQAAVVVWPVGGGDNPIELSMSKPDDPSLELEQRIATSVAFVKGTPLMLARNVAGRVMFWNTGTYEQVDTLQFKPGTTAMAVSGTDGIFAEGEEGAGELVQVDLLTRKELRRVAAPQAYRVTWSENGSRIAALQWGNRLQVYNDRLEPVGDAWKLPEGAIAEDIDISPDGSQLAVAQGNRVLMYDTTTHTETMPPLPDNAGNAVVHLLWSPDSGLLVGLSKPATRQRVAPGPVNLWFVKDADWTTQICRWTGGGLSRKDWANYVGDVAPFIELCTT</sequence>
<dbReference type="Gene3D" id="3.30.230.10">
    <property type="match status" value="1"/>
</dbReference>
<dbReference type="EMBL" id="CP073721">
    <property type="protein sequence ID" value="UWZ39528.1"/>
    <property type="molecule type" value="Genomic_DNA"/>
</dbReference>
<dbReference type="Proteomes" id="UP001058271">
    <property type="component" value="Chromosome"/>
</dbReference>
<proteinExistence type="predicted"/>
<name>A0ABY5ZFR2_9ACTN</name>
<accession>A0ABY5ZFR2</accession>
<evidence type="ECO:0000313" key="2">
    <source>
        <dbReference type="Proteomes" id="UP001058271"/>
    </source>
</evidence>
<dbReference type="RefSeq" id="WP_260728939.1">
    <property type="nucleotide sequence ID" value="NZ_BAAABS010000016.1"/>
</dbReference>
<protein>
    <submittedName>
        <fullName evidence="1">Uncharacterized protein</fullName>
    </submittedName>
</protein>
<reference evidence="1" key="1">
    <citation type="submission" date="2021-04" db="EMBL/GenBank/DDBJ databases">
        <title>Biosynthetic gene clusters of Dactylosporangioum roseum.</title>
        <authorList>
            <person name="Hartkoorn R.C."/>
            <person name="Beaudoing E."/>
            <person name="Hot D."/>
            <person name="Moureu S."/>
        </authorList>
    </citation>
    <scope>NUCLEOTIDE SEQUENCE</scope>
    <source>
        <strain evidence="1">NRRL B-16295</strain>
    </source>
</reference>
<dbReference type="InterPro" id="IPR011047">
    <property type="entry name" value="Quinoprotein_ADH-like_sf"/>
</dbReference>
<dbReference type="SMART" id="SM00320">
    <property type="entry name" value="WD40"/>
    <property type="match status" value="3"/>
</dbReference>
<keyword evidence="2" id="KW-1185">Reference proteome</keyword>
<organism evidence="1 2">
    <name type="scientific">Dactylosporangium roseum</name>
    <dbReference type="NCBI Taxonomy" id="47989"/>
    <lineage>
        <taxon>Bacteria</taxon>
        <taxon>Bacillati</taxon>
        <taxon>Actinomycetota</taxon>
        <taxon>Actinomycetes</taxon>
        <taxon>Micromonosporales</taxon>
        <taxon>Micromonosporaceae</taxon>
        <taxon>Dactylosporangium</taxon>
    </lineage>
</organism>
<evidence type="ECO:0000313" key="1">
    <source>
        <dbReference type="EMBL" id="UWZ39528.1"/>
    </source>
</evidence>
<dbReference type="InterPro" id="IPR014721">
    <property type="entry name" value="Ribsml_uS5_D2-typ_fold_subgr"/>
</dbReference>